<name>A0ACC2W5F0_9TREE</name>
<organism evidence="1 2">
    <name type="scientific">Naganishia friedmannii</name>
    <dbReference type="NCBI Taxonomy" id="89922"/>
    <lineage>
        <taxon>Eukaryota</taxon>
        <taxon>Fungi</taxon>
        <taxon>Dikarya</taxon>
        <taxon>Basidiomycota</taxon>
        <taxon>Agaricomycotina</taxon>
        <taxon>Tremellomycetes</taxon>
        <taxon>Filobasidiales</taxon>
        <taxon>Filobasidiaceae</taxon>
        <taxon>Naganishia</taxon>
    </lineage>
</organism>
<gene>
    <name evidence="1" type="ORF">QFC21_001570</name>
</gene>
<sequence>MSATAGRHHDQKPSTIVDDLAHSPSAIISGLHAQLFALYSPLKWRDFNYSQKYGREWHTAHEEGKAVLNGERYKQAIRYFSRAAGHVYKIEFADSSERSVILSGILKRRAFALYKIGRYENALSDINIAIRLITRIKEPDMHLLVTDIQLAMKKYDDAQKSCQEAFKISLKVRAAPKAGLTDIEREIAHNIKQLVGKEEEYKGVRLDPVQHLSMDILELVMQHGLAGDNYFA</sequence>
<evidence type="ECO:0000313" key="2">
    <source>
        <dbReference type="Proteomes" id="UP001227268"/>
    </source>
</evidence>
<proteinExistence type="predicted"/>
<comment type="caution">
    <text evidence="1">The sequence shown here is derived from an EMBL/GenBank/DDBJ whole genome shotgun (WGS) entry which is preliminary data.</text>
</comment>
<dbReference type="EMBL" id="JASBWT010000003">
    <property type="protein sequence ID" value="KAJ9106424.1"/>
    <property type="molecule type" value="Genomic_DNA"/>
</dbReference>
<accession>A0ACC2W5F0</accession>
<keyword evidence="2" id="KW-1185">Reference proteome</keyword>
<protein>
    <submittedName>
        <fullName evidence="1">Uncharacterized protein</fullName>
    </submittedName>
</protein>
<reference evidence="1" key="1">
    <citation type="submission" date="2023-04" db="EMBL/GenBank/DDBJ databases">
        <title>Draft Genome sequencing of Naganishia species isolated from polar environments using Oxford Nanopore Technology.</title>
        <authorList>
            <person name="Leo P."/>
            <person name="Venkateswaran K."/>
        </authorList>
    </citation>
    <scope>NUCLEOTIDE SEQUENCE</scope>
    <source>
        <strain evidence="1">MNA-CCFEE 5423</strain>
    </source>
</reference>
<dbReference type="Proteomes" id="UP001227268">
    <property type="component" value="Unassembled WGS sequence"/>
</dbReference>
<evidence type="ECO:0000313" key="1">
    <source>
        <dbReference type="EMBL" id="KAJ9106424.1"/>
    </source>
</evidence>